<organism evidence="2 3">
    <name type="scientific">Treponema lecithinolyticum ATCC 700332</name>
    <dbReference type="NCBI Taxonomy" id="1321815"/>
    <lineage>
        <taxon>Bacteria</taxon>
        <taxon>Pseudomonadati</taxon>
        <taxon>Spirochaetota</taxon>
        <taxon>Spirochaetia</taxon>
        <taxon>Spirochaetales</taxon>
        <taxon>Treponemataceae</taxon>
        <taxon>Treponema</taxon>
    </lineage>
</organism>
<sequence length="279" mass="30662">MPPNSADRRRRILKKAGFTEQDEQAVAQAIVKAEQNTSGEIVVAITPASHTYSFWELLCALIFSAAVFAIFIFFSKTVTATFERLLWTTLSVRFVSAFSALLIFVCTALFFLCANIPAVDRMIVPARYRKEAVYRRALRFFAESGVYETKDHSGILIFISLLEREACIIADRGVHAKVAQQQWNNLASQLAAGFGKRKNKKNAAHGGVQLPSGGEQTKLAAQKPDFTYASPETYIPSAAAKALIQTIENCGDLLASHFPAPDNNIDELNNSLVVLEAGE</sequence>
<keyword evidence="1" id="KW-0812">Transmembrane</keyword>
<reference evidence="2 3" key="1">
    <citation type="submission" date="2013-08" db="EMBL/GenBank/DDBJ databases">
        <authorList>
            <person name="Weinstock G."/>
            <person name="Sodergren E."/>
            <person name="Wylie T."/>
            <person name="Fulton L."/>
            <person name="Fulton R."/>
            <person name="Fronick C."/>
            <person name="O'Laughlin M."/>
            <person name="Godfrey J."/>
            <person name="Miner T."/>
            <person name="Herter B."/>
            <person name="Appelbaum E."/>
            <person name="Cordes M."/>
            <person name="Lek S."/>
            <person name="Wollam A."/>
            <person name="Pepin K.H."/>
            <person name="Palsikar V.B."/>
            <person name="Mitreva M."/>
            <person name="Wilson R.K."/>
        </authorList>
    </citation>
    <scope>NUCLEOTIDE SEQUENCE [LARGE SCALE GENOMIC DNA]</scope>
    <source>
        <strain evidence="2 3">ATCC 700332</strain>
    </source>
</reference>
<dbReference type="Gene3D" id="3.10.310.50">
    <property type="match status" value="1"/>
</dbReference>
<evidence type="ECO:0000313" key="2">
    <source>
        <dbReference type="EMBL" id="ERJ91606.1"/>
    </source>
</evidence>
<evidence type="ECO:0000313" key="3">
    <source>
        <dbReference type="Proteomes" id="UP000016649"/>
    </source>
</evidence>
<feature type="transmembrane region" description="Helical" evidence="1">
    <location>
        <begin position="94"/>
        <end position="119"/>
    </location>
</feature>
<gene>
    <name evidence="2" type="ORF">HMPREF9193_02059</name>
</gene>
<protein>
    <recommendedName>
        <fullName evidence="4">TPM domain-containing protein</fullName>
    </recommendedName>
</protein>
<keyword evidence="1" id="KW-0472">Membrane</keyword>
<evidence type="ECO:0008006" key="4">
    <source>
        <dbReference type="Google" id="ProtNLM"/>
    </source>
</evidence>
<keyword evidence="1" id="KW-1133">Transmembrane helix</keyword>
<proteinExistence type="predicted"/>
<dbReference type="EMBL" id="AWVH01000044">
    <property type="protein sequence ID" value="ERJ91606.1"/>
    <property type="molecule type" value="Genomic_DNA"/>
</dbReference>
<dbReference type="RefSeq" id="WP_021686232.1">
    <property type="nucleotide sequence ID" value="NZ_KI260554.1"/>
</dbReference>
<dbReference type="PANTHER" id="PTHR30373:SF8">
    <property type="entry name" value="BLL7265 PROTEIN"/>
    <property type="match status" value="1"/>
</dbReference>
<feature type="transmembrane region" description="Helical" evidence="1">
    <location>
        <begin position="54"/>
        <end position="74"/>
    </location>
</feature>
<accession>A0ABN0NW88</accession>
<dbReference type="Proteomes" id="UP000016649">
    <property type="component" value="Unassembled WGS sequence"/>
</dbReference>
<name>A0ABN0NW88_TRELE</name>
<keyword evidence="3" id="KW-1185">Reference proteome</keyword>
<dbReference type="PANTHER" id="PTHR30373">
    <property type="entry name" value="UPF0603 PROTEIN YGCG"/>
    <property type="match status" value="1"/>
</dbReference>
<comment type="caution">
    <text evidence="2">The sequence shown here is derived from an EMBL/GenBank/DDBJ whole genome shotgun (WGS) entry which is preliminary data.</text>
</comment>
<evidence type="ECO:0000256" key="1">
    <source>
        <dbReference type="SAM" id="Phobius"/>
    </source>
</evidence>